<dbReference type="NCBIfam" id="TIGR01214">
    <property type="entry name" value="rmlD"/>
    <property type="match status" value="1"/>
</dbReference>
<gene>
    <name evidence="4" type="ORF">DSM106972_076640</name>
</gene>
<reference evidence="4" key="2">
    <citation type="journal article" date="2019" name="Genome Biol. Evol.">
        <title>Day and night: Metabolic profiles and evolutionary relationships of six axenic non-marine cyanobacteria.</title>
        <authorList>
            <person name="Will S.E."/>
            <person name="Henke P."/>
            <person name="Boedeker C."/>
            <person name="Huang S."/>
            <person name="Brinkmann H."/>
            <person name="Rohde M."/>
            <person name="Jarek M."/>
            <person name="Friedl T."/>
            <person name="Seufert S."/>
            <person name="Schumacher M."/>
            <person name="Overmann J."/>
            <person name="Neumann-Schaal M."/>
            <person name="Petersen J."/>
        </authorList>
    </citation>
    <scope>NUCLEOTIDE SEQUENCE [LARGE SCALE GENOMIC DNA]</scope>
    <source>
        <strain evidence="4">PCC 7102</strain>
    </source>
</reference>
<protein>
    <recommendedName>
        <fullName evidence="2">dTDP-4-dehydrorhamnose reductase</fullName>
        <ecNumber evidence="2">1.1.1.133</ecNumber>
    </recommendedName>
</protein>
<keyword evidence="5" id="KW-1185">Reference proteome</keyword>
<evidence type="ECO:0000313" key="4">
    <source>
        <dbReference type="EMBL" id="RUT00216.1"/>
    </source>
</evidence>
<comment type="pathway">
    <text evidence="2">Carbohydrate biosynthesis; dTDP-L-rhamnose biosynthesis.</text>
</comment>
<dbReference type="PANTHER" id="PTHR10491">
    <property type="entry name" value="DTDP-4-DEHYDRORHAMNOSE REDUCTASE"/>
    <property type="match status" value="1"/>
</dbReference>
<evidence type="ECO:0000313" key="5">
    <source>
        <dbReference type="Proteomes" id="UP000271624"/>
    </source>
</evidence>
<dbReference type="GO" id="GO:0005829">
    <property type="term" value="C:cytosol"/>
    <property type="evidence" value="ECO:0007669"/>
    <property type="project" value="TreeGrafter"/>
</dbReference>
<dbReference type="Proteomes" id="UP000271624">
    <property type="component" value="Unassembled WGS sequence"/>
</dbReference>
<dbReference type="Gene3D" id="3.40.50.720">
    <property type="entry name" value="NAD(P)-binding Rossmann-like Domain"/>
    <property type="match status" value="1"/>
</dbReference>
<dbReference type="InterPro" id="IPR029903">
    <property type="entry name" value="RmlD-like-bd"/>
</dbReference>
<evidence type="ECO:0000259" key="3">
    <source>
        <dbReference type="Pfam" id="PF04321"/>
    </source>
</evidence>
<dbReference type="EC" id="1.1.1.133" evidence="2"/>
<dbReference type="CDD" id="cd05254">
    <property type="entry name" value="dTDP_HR_like_SDR_e"/>
    <property type="match status" value="1"/>
</dbReference>
<comment type="caution">
    <text evidence="4">The sequence shown here is derived from an EMBL/GenBank/DDBJ whole genome shotgun (WGS) entry which is preliminary data.</text>
</comment>
<accession>A0A3S1AGV5</accession>
<proteinExistence type="inferred from homology"/>
<comment type="similarity">
    <text evidence="1 2">Belongs to the dTDP-4-dehydrorhamnose reductase family.</text>
</comment>
<dbReference type="AlphaFoldDB" id="A0A3S1AGV5"/>
<dbReference type="InterPro" id="IPR036291">
    <property type="entry name" value="NAD(P)-bd_dom_sf"/>
</dbReference>
<dbReference type="PANTHER" id="PTHR10491:SF4">
    <property type="entry name" value="METHIONINE ADENOSYLTRANSFERASE 2 SUBUNIT BETA"/>
    <property type="match status" value="1"/>
</dbReference>
<dbReference type="UniPathway" id="UPA00124"/>
<sequence length="296" mass="32540">MRILLTGSTGQVGWELQRSLMTLGEVICAGREATSVSLQMDLSVPETIRAVIREVKPNLIINPAAYTAVDKAEAEPELAMAVNGVAPGIIAEEAKLLDAPVIHYSTDYVFNGTQATAYTEQDIPDPQNVYGKTKLAGEKAIQAVGVPYLILRTSWVYGLRGKNFLLTMLKLSREREELKVVDDQIGAPTWSRMIAEATTHIISGTRELVRDYSGVYHLTATNQTSWHGFAKTIFELDPNSGQQKLKQLLAIPSTEYPTPAKRPAYSSLDTSKISSTFKLALPSWRESLALVLDSRC</sequence>
<evidence type="ECO:0000256" key="1">
    <source>
        <dbReference type="ARBA" id="ARBA00010944"/>
    </source>
</evidence>
<name>A0A3S1AGV5_9CYAN</name>
<dbReference type="SUPFAM" id="SSF51735">
    <property type="entry name" value="NAD(P)-binding Rossmann-fold domains"/>
    <property type="match status" value="1"/>
</dbReference>
<dbReference type="Pfam" id="PF04321">
    <property type="entry name" value="RmlD_sub_bind"/>
    <property type="match status" value="1"/>
</dbReference>
<dbReference type="EMBL" id="RSCL01000025">
    <property type="protein sequence ID" value="RUT00216.1"/>
    <property type="molecule type" value="Genomic_DNA"/>
</dbReference>
<organism evidence="4 5">
    <name type="scientific">Dulcicalothrix desertica PCC 7102</name>
    <dbReference type="NCBI Taxonomy" id="232991"/>
    <lineage>
        <taxon>Bacteria</taxon>
        <taxon>Bacillati</taxon>
        <taxon>Cyanobacteriota</taxon>
        <taxon>Cyanophyceae</taxon>
        <taxon>Nostocales</taxon>
        <taxon>Calotrichaceae</taxon>
        <taxon>Dulcicalothrix</taxon>
    </lineage>
</organism>
<dbReference type="GO" id="GO:0008831">
    <property type="term" value="F:dTDP-4-dehydrorhamnose reductase activity"/>
    <property type="evidence" value="ECO:0007669"/>
    <property type="project" value="UniProtKB-EC"/>
</dbReference>
<dbReference type="RefSeq" id="WP_127085742.1">
    <property type="nucleotide sequence ID" value="NZ_RSCL01000025.1"/>
</dbReference>
<evidence type="ECO:0000256" key="2">
    <source>
        <dbReference type="RuleBase" id="RU364082"/>
    </source>
</evidence>
<dbReference type="OrthoDB" id="9803892at2"/>
<reference evidence="4" key="1">
    <citation type="submission" date="2018-12" db="EMBL/GenBank/DDBJ databases">
        <authorList>
            <person name="Will S."/>
            <person name="Neumann-Schaal M."/>
            <person name="Henke P."/>
        </authorList>
    </citation>
    <scope>NUCLEOTIDE SEQUENCE</scope>
    <source>
        <strain evidence="4">PCC 7102</strain>
    </source>
</reference>
<dbReference type="InterPro" id="IPR005913">
    <property type="entry name" value="dTDP_dehydrorham_reduct"/>
</dbReference>
<dbReference type="Gene3D" id="3.90.25.10">
    <property type="entry name" value="UDP-galactose 4-epimerase, domain 1"/>
    <property type="match status" value="1"/>
</dbReference>
<comment type="function">
    <text evidence="2">Catalyzes the reduction of dTDP-6-deoxy-L-lyxo-4-hexulose to yield dTDP-L-rhamnose.</text>
</comment>
<keyword evidence="2" id="KW-0521">NADP</keyword>
<keyword evidence="2" id="KW-0560">Oxidoreductase</keyword>
<dbReference type="GO" id="GO:0019305">
    <property type="term" value="P:dTDP-rhamnose biosynthetic process"/>
    <property type="evidence" value="ECO:0007669"/>
    <property type="project" value="UniProtKB-UniPathway"/>
</dbReference>
<feature type="domain" description="RmlD-like substrate binding" evidence="3">
    <location>
        <begin position="1"/>
        <end position="293"/>
    </location>
</feature>